<keyword evidence="1" id="KW-1133">Transmembrane helix</keyword>
<evidence type="ECO:0000313" key="3">
    <source>
        <dbReference type="Proteomes" id="UP000634136"/>
    </source>
</evidence>
<dbReference type="PANTHER" id="PTHR31860:SF4">
    <property type="entry name" value="OS02G0637800 PROTEIN"/>
    <property type="match status" value="1"/>
</dbReference>
<dbReference type="OrthoDB" id="742491at2759"/>
<organism evidence="2 3">
    <name type="scientific">Senna tora</name>
    <dbReference type="NCBI Taxonomy" id="362788"/>
    <lineage>
        <taxon>Eukaryota</taxon>
        <taxon>Viridiplantae</taxon>
        <taxon>Streptophyta</taxon>
        <taxon>Embryophyta</taxon>
        <taxon>Tracheophyta</taxon>
        <taxon>Spermatophyta</taxon>
        <taxon>Magnoliopsida</taxon>
        <taxon>eudicotyledons</taxon>
        <taxon>Gunneridae</taxon>
        <taxon>Pentapetalae</taxon>
        <taxon>rosids</taxon>
        <taxon>fabids</taxon>
        <taxon>Fabales</taxon>
        <taxon>Fabaceae</taxon>
        <taxon>Caesalpinioideae</taxon>
        <taxon>Cassia clade</taxon>
        <taxon>Senna</taxon>
    </lineage>
</organism>
<evidence type="ECO:0000313" key="2">
    <source>
        <dbReference type="EMBL" id="KAF7809563.1"/>
    </source>
</evidence>
<reference evidence="2" key="1">
    <citation type="submission" date="2020-09" db="EMBL/GenBank/DDBJ databases">
        <title>Genome-Enabled Discovery of Anthraquinone Biosynthesis in Senna tora.</title>
        <authorList>
            <person name="Kang S.-H."/>
            <person name="Pandey R.P."/>
            <person name="Lee C.-M."/>
            <person name="Sim J.-S."/>
            <person name="Jeong J.-T."/>
            <person name="Choi B.-S."/>
            <person name="Jung M."/>
            <person name="Ginzburg D."/>
            <person name="Zhao K."/>
            <person name="Won S.Y."/>
            <person name="Oh T.-J."/>
            <person name="Yu Y."/>
            <person name="Kim N.-H."/>
            <person name="Lee O.R."/>
            <person name="Lee T.-H."/>
            <person name="Bashyal P."/>
            <person name="Kim T.-S."/>
            <person name="Lee W.-H."/>
            <person name="Kawkins C."/>
            <person name="Kim C.-K."/>
            <person name="Kim J.S."/>
            <person name="Ahn B.O."/>
            <person name="Rhee S.Y."/>
            <person name="Sohng J.K."/>
        </authorList>
    </citation>
    <scope>NUCLEOTIDE SEQUENCE</scope>
    <source>
        <tissue evidence="2">Leaf</tissue>
    </source>
</reference>
<proteinExistence type="predicted"/>
<protein>
    <submittedName>
        <fullName evidence="2">Plant/T32G24-2 protein</fullName>
    </submittedName>
</protein>
<keyword evidence="1" id="KW-0812">Transmembrane</keyword>
<accession>A0A834SU55</accession>
<feature type="transmembrane region" description="Helical" evidence="1">
    <location>
        <begin position="560"/>
        <end position="578"/>
    </location>
</feature>
<gene>
    <name evidence="2" type="ORF">G2W53_036306</name>
</gene>
<keyword evidence="1" id="KW-0472">Membrane</keyword>
<dbReference type="EMBL" id="JAAIUW010000011">
    <property type="protein sequence ID" value="KAF7809563.1"/>
    <property type="molecule type" value="Genomic_DNA"/>
</dbReference>
<feature type="transmembrane region" description="Helical" evidence="1">
    <location>
        <begin position="644"/>
        <end position="672"/>
    </location>
</feature>
<dbReference type="AlphaFoldDB" id="A0A834SU55"/>
<sequence>MIWMENPMAVMWENLMRNHNKSFKSLFYSTDSSSYGDVDSPNLIPQLSPLANSVVSRCSKILQVSTEELQHGFDSELPIGVKGLLTYARNLLEFCSFKALEKLSKSQDYLSDKEFRRLTYDMMLAWEAPSVEHEMEDGDEDEDEDEGSLFYSSSTNMALQVDVDKTVGPEAFARIAPACVLVADIITVHNLFDALTNSSGHRLHFLVYDKYIRSIDKVIKNSKHMLETSIGDLQLDDGEVVIDVDGTVPTQPVLQHIGMSAWPGRLILTNYALYFESLGVGTYEKAVRYDLATDMKQVIKPDLTGPLGARLFDKAVMYKSTSVAEPVYFEFPEFKANLRRDYWLDICLEIFRAHKFIRKYNHKEIQKSEVLSRAILGIIRYRAVREAFQFFSSHYKTLLAFNLAETLPRGDVILETLSSRLTNLTTVADKRFSGIVDTKRQLTMSPASVVALARLGFISPEAADIYEAAAVDSDIRIGETNPLEVAVRKSILDTGRAQAAQATVDQVKVEGIDTNITVMKELLFPILESVGCLLHLASWKDFYRSAAFLLVACYIILRGWIQYVFPSIFVFFATLMLWRRHFKSGRPLEAFRVTPAPNRNAVEQLLTLQEAIAQFESLIQAGNIVLLKIRALLLALSPQATEKVAILLVFMAGVLAFVPPKHIFLVVFVELYTREMPYRKQSSERWLRRIREWWVKIPAAPVQLVKPIDNKKVK</sequence>
<evidence type="ECO:0000256" key="1">
    <source>
        <dbReference type="SAM" id="Phobius"/>
    </source>
</evidence>
<name>A0A834SU55_9FABA</name>
<dbReference type="Pfam" id="PF04842">
    <property type="entry name" value="DUF639"/>
    <property type="match status" value="1"/>
</dbReference>
<keyword evidence="3" id="KW-1185">Reference proteome</keyword>
<dbReference type="PANTHER" id="PTHR31860">
    <property type="entry name" value="HEAT-INDUCIBLE TRANSCRIPTION REPRESSOR (DUF639)-RELATED"/>
    <property type="match status" value="1"/>
</dbReference>
<dbReference type="Proteomes" id="UP000634136">
    <property type="component" value="Unassembled WGS sequence"/>
</dbReference>
<comment type="caution">
    <text evidence="2">The sequence shown here is derived from an EMBL/GenBank/DDBJ whole genome shotgun (WGS) entry which is preliminary data.</text>
</comment>
<dbReference type="InterPro" id="IPR006927">
    <property type="entry name" value="DUF639"/>
</dbReference>